<organism evidence="1 2">
    <name type="scientific">Cudoniella acicularis</name>
    <dbReference type="NCBI Taxonomy" id="354080"/>
    <lineage>
        <taxon>Eukaryota</taxon>
        <taxon>Fungi</taxon>
        <taxon>Dikarya</taxon>
        <taxon>Ascomycota</taxon>
        <taxon>Pezizomycotina</taxon>
        <taxon>Leotiomycetes</taxon>
        <taxon>Helotiales</taxon>
        <taxon>Tricladiaceae</taxon>
        <taxon>Cudoniella</taxon>
    </lineage>
</organism>
<reference evidence="1 2" key="1">
    <citation type="submission" date="2020-03" db="EMBL/GenBank/DDBJ databases">
        <title>Draft Genome Sequence of Cudoniella acicularis.</title>
        <authorList>
            <person name="Buettner E."/>
            <person name="Kellner H."/>
        </authorList>
    </citation>
    <scope>NUCLEOTIDE SEQUENCE [LARGE SCALE GENOMIC DNA]</scope>
    <source>
        <strain evidence="1 2">DSM 108380</strain>
    </source>
</reference>
<protein>
    <submittedName>
        <fullName evidence="1">Uncharacterized protein</fullName>
    </submittedName>
</protein>
<evidence type="ECO:0000313" key="1">
    <source>
        <dbReference type="EMBL" id="KAF4625478.1"/>
    </source>
</evidence>
<accession>A0A8H4R9L6</accession>
<gene>
    <name evidence="1" type="ORF">G7Y89_g12689</name>
</gene>
<evidence type="ECO:0000313" key="2">
    <source>
        <dbReference type="Proteomes" id="UP000566819"/>
    </source>
</evidence>
<keyword evidence="2" id="KW-1185">Reference proteome</keyword>
<name>A0A8H4R9L6_9HELO</name>
<dbReference type="EMBL" id="JAAMPI010001369">
    <property type="protein sequence ID" value="KAF4625478.1"/>
    <property type="molecule type" value="Genomic_DNA"/>
</dbReference>
<proteinExistence type="predicted"/>
<comment type="caution">
    <text evidence="1">The sequence shown here is derived from an EMBL/GenBank/DDBJ whole genome shotgun (WGS) entry which is preliminary data.</text>
</comment>
<sequence length="162" mass="18206">MTQSSHPRLRKKEAGTISSSTQEISSFLRIKHPVHHIVLFHKIITRHIDLLALCLNLLPPPIPIPIPKPNNTTKKAPEDDARYQALIEKAEAQKAALLTEVKADELKIRQLNSVNMEGELVALHGWYEMRIEEIDESLEKALRELGNALATATPPTWTLDSV</sequence>
<dbReference type="AlphaFoldDB" id="A0A8H4R9L6"/>
<dbReference type="Proteomes" id="UP000566819">
    <property type="component" value="Unassembled WGS sequence"/>
</dbReference>